<gene>
    <name evidence="13" type="primary">cydB</name>
    <name evidence="13" type="ORF">HMPREF0682_0610</name>
</gene>
<feature type="transmembrane region" description="Helical" evidence="12">
    <location>
        <begin position="283"/>
        <end position="311"/>
    </location>
</feature>
<feature type="transmembrane region" description="Helical" evidence="12">
    <location>
        <begin position="185"/>
        <end position="207"/>
    </location>
</feature>
<feature type="transmembrane region" description="Helical" evidence="12">
    <location>
        <begin position="219"/>
        <end position="244"/>
    </location>
</feature>
<dbReference type="GO" id="GO:0005886">
    <property type="term" value="C:plasma membrane"/>
    <property type="evidence" value="ECO:0007669"/>
    <property type="project" value="UniProtKB-SubCell"/>
</dbReference>
<comment type="subcellular location">
    <subcellularLocation>
        <location evidence="1">Cell membrane</location>
        <topology evidence="1">Multi-pass membrane protein</topology>
    </subcellularLocation>
</comment>
<evidence type="ECO:0000256" key="7">
    <source>
        <dbReference type="ARBA" id="ARBA00022723"/>
    </source>
</evidence>
<evidence type="ECO:0000256" key="12">
    <source>
        <dbReference type="SAM" id="Phobius"/>
    </source>
</evidence>
<evidence type="ECO:0000256" key="8">
    <source>
        <dbReference type="ARBA" id="ARBA00022982"/>
    </source>
</evidence>
<keyword evidence="5" id="KW-0349">Heme</keyword>
<feature type="transmembrane region" description="Helical" evidence="12">
    <location>
        <begin position="250"/>
        <end position="276"/>
    </location>
</feature>
<feature type="transmembrane region" description="Helical" evidence="12">
    <location>
        <begin position="132"/>
        <end position="156"/>
    </location>
</feature>
<dbReference type="Pfam" id="PF02322">
    <property type="entry name" value="Cyt_bd_oxida_II"/>
    <property type="match status" value="1"/>
</dbReference>
<feature type="transmembrane region" description="Helical" evidence="12">
    <location>
        <begin position="331"/>
        <end position="356"/>
    </location>
</feature>
<name>U2RRY7_9ACTN</name>
<keyword evidence="3" id="KW-0813">Transport</keyword>
<evidence type="ECO:0000256" key="5">
    <source>
        <dbReference type="ARBA" id="ARBA00022617"/>
    </source>
</evidence>
<keyword evidence="13" id="KW-0560">Oxidoreductase</keyword>
<dbReference type="GeneID" id="95359758"/>
<dbReference type="GO" id="GO:0046872">
    <property type="term" value="F:metal ion binding"/>
    <property type="evidence" value="ECO:0007669"/>
    <property type="project" value="UniProtKB-KW"/>
</dbReference>
<feature type="transmembrane region" description="Helical" evidence="12">
    <location>
        <begin position="99"/>
        <end position="120"/>
    </location>
</feature>
<dbReference type="EC" id="1.10.3.-" evidence="13"/>
<evidence type="ECO:0000256" key="4">
    <source>
        <dbReference type="ARBA" id="ARBA00022475"/>
    </source>
</evidence>
<accession>U2RRY7</accession>
<dbReference type="AlphaFoldDB" id="U2RRY7"/>
<evidence type="ECO:0000256" key="3">
    <source>
        <dbReference type="ARBA" id="ARBA00022448"/>
    </source>
</evidence>
<evidence type="ECO:0000256" key="6">
    <source>
        <dbReference type="ARBA" id="ARBA00022692"/>
    </source>
</evidence>
<proteinExistence type="inferred from homology"/>
<dbReference type="GO" id="GO:0016682">
    <property type="term" value="F:oxidoreductase activity, acting on diphenols and related substances as donors, oxygen as acceptor"/>
    <property type="evidence" value="ECO:0007669"/>
    <property type="project" value="TreeGrafter"/>
</dbReference>
<organism evidence="13 14">
    <name type="scientific">Propionibacterium acidifaciens F0233</name>
    <dbReference type="NCBI Taxonomy" id="553198"/>
    <lineage>
        <taxon>Bacteria</taxon>
        <taxon>Bacillati</taxon>
        <taxon>Actinomycetota</taxon>
        <taxon>Actinomycetes</taxon>
        <taxon>Propionibacteriales</taxon>
        <taxon>Propionibacteriaceae</taxon>
        <taxon>Propionibacterium</taxon>
    </lineage>
</organism>
<dbReference type="GO" id="GO:0070069">
    <property type="term" value="C:cytochrome complex"/>
    <property type="evidence" value="ECO:0007669"/>
    <property type="project" value="TreeGrafter"/>
</dbReference>
<dbReference type="GO" id="GO:0009055">
    <property type="term" value="F:electron transfer activity"/>
    <property type="evidence" value="ECO:0007669"/>
    <property type="project" value="TreeGrafter"/>
</dbReference>
<keyword evidence="11 12" id="KW-0472">Membrane</keyword>
<evidence type="ECO:0000256" key="10">
    <source>
        <dbReference type="ARBA" id="ARBA00023004"/>
    </source>
</evidence>
<dbReference type="RefSeq" id="WP_021797372.1">
    <property type="nucleotide sequence ID" value="NZ_ACVN02000158.1"/>
</dbReference>
<protein>
    <submittedName>
        <fullName evidence="13">Cytochrome d ubiquinol oxidase, subunit II</fullName>
        <ecNumber evidence="13">1.10.3.-</ecNumber>
    </submittedName>
</protein>
<keyword evidence="4" id="KW-1003">Cell membrane</keyword>
<dbReference type="NCBIfam" id="TIGR00203">
    <property type="entry name" value="cydB"/>
    <property type="match status" value="1"/>
</dbReference>
<feature type="transmembrane region" description="Helical" evidence="12">
    <location>
        <begin position="23"/>
        <end position="53"/>
    </location>
</feature>
<keyword evidence="9 12" id="KW-1133">Transmembrane helix</keyword>
<dbReference type="Proteomes" id="UP000017052">
    <property type="component" value="Unassembled WGS sequence"/>
</dbReference>
<dbReference type="PANTHER" id="PTHR43141:SF5">
    <property type="entry name" value="CYTOCHROME BD-I UBIQUINOL OXIDASE SUBUNIT 2"/>
    <property type="match status" value="1"/>
</dbReference>
<keyword evidence="6 12" id="KW-0812">Transmembrane</keyword>
<keyword evidence="8" id="KW-0249">Electron transport</keyword>
<keyword evidence="10" id="KW-0408">Iron</keyword>
<evidence type="ECO:0000313" key="13">
    <source>
        <dbReference type="EMBL" id="ERK56308.1"/>
    </source>
</evidence>
<dbReference type="InterPro" id="IPR003317">
    <property type="entry name" value="Cyt-d_oxidase_su2"/>
</dbReference>
<sequence>MLTTMLTGAVPLQIELGASPLQVVWFCLIALLWTGFFFLEGFDFGVAMLYPVLGRDPGRRRVMINTIGPTWDGNEVWLLTAGGGMFAAFPGWYSTLFSALYLPLFLVLVGLIARGVSFEYRAKMPDDRWRDAFDACASIGSLVVSLVLGIGFANFVRGLPVAPDPTAFGSPNLFTGGFWSLFNPFGLLGGALFVLLFCTHGAVFLALKTYGEVRERAMALLRTLGPVTVAVLAAFVVIACTVHGAGRNPYLGTAAGVVVWVAGLGSVLALAVAVLAQRVERNGWAFLLTGATIVALFVMIFTRIYGTLGFVPADMGDPLTMVTASSSPHTLRLMTIFAACVVPVVLAYQIWSYWVFHRRISGRELPEHETEPNEVATTIWA</sequence>
<dbReference type="EMBL" id="ACVN02000158">
    <property type="protein sequence ID" value="ERK56308.1"/>
    <property type="molecule type" value="Genomic_DNA"/>
</dbReference>
<reference evidence="13" key="1">
    <citation type="submission" date="2013-08" db="EMBL/GenBank/DDBJ databases">
        <authorList>
            <person name="Durkin A.S."/>
            <person name="Haft D.R."/>
            <person name="McCorrison J."/>
            <person name="Torralba M."/>
            <person name="Gillis M."/>
            <person name="Haft D.H."/>
            <person name="Methe B."/>
            <person name="Sutton G."/>
            <person name="Nelson K.E."/>
        </authorList>
    </citation>
    <scope>NUCLEOTIDE SEQUENCE [LARGE SCALE GENOMIC DNA]</scope>
    <source>
        <strain evidence="13">F0233</strain>
    </source>
</reference>
<evidence type="ECO:0000256" key="1">
    <source>
        <dbReference type="ARBA" id="ARBA00004651"/>
    </source>
</evidence>
<evidence type="ECO:0000313" key="14">
    <source>
        <dbReference type="Proteomes" id="UP000017052"/>
    </source>
</evidence>
<keyword evidence="7" id="KW-0479">Metal-binding</keyword>
<dbReference type="PANTHER" id="PTHR43141">
    <property type="entry name" value="CYTOCHROME BD2 SUBUNIT II"/>
    <property type="match status" value="1"/>
</dbReference>
<comment type="similarity">
    <text evidence="2">Belongs to the cytochrome ubiquinol oxidase subunit 2 family.</text>
</comment>
<evidence type="ECO:0000256" key="9">
    <source>
        <dbReference type="ARBA" id="ARBA00022989"/>
    </source>
</evidence>
<keyword evidence="14" id="KW-1185">Reference proteome</keyword>
<evidence type="ECO:0000256" key="2">
    <source>
        <dbReference type="ARBA" id="ARBA00007543"/>
    </source>
</evidence>
<comment type="caution">
    <text evidence="13">The sequence shown here is derived from an EMBL/GenBank/DDBJ whole genome shotgun (WGS) entry which is preliminary data.</text>
</comment>
<evidence type="ECO:0000256" key="11">
    <source>
        <dbReference type="ARBA" id="ARBA00023136"/>
    </source>
</evidence>
<dbReference type="PIRSF" id="PIRSF000267">
    <property type="entry name" value="Cyt_oxidse_sub2"/>
    <property type="match status" value="1"/>
</dbReference>
<dbReference type="GO" id="GO:0019646">
    <property type="term" value="P:aerobic electron transport chain"/>
    <property type="evidence" value="ECO:0007669"/>
    <property type="project" value="TreeGrafter"/>
</dbReference>